<dbReference type="EMBL" id="JAWJZF010000531">
    <property type="protein sequence ID" value="MDX2297685.1"/>
    <property type="molecule type" value="Genomic_DNA"/>
</dbReference>
<comment type="caution">
    <text evidence="1">The sequence shown here is derived from an EMBL/GenBank/DDBJ whole genome shotgun (WGS) entry which is preliminary data.</text>
</comment>
<evidence type="ECO:0000313" key="2">
    <source>
        <dbReference type="Proteomes" id="UP001278571"/>
    </source>
</evidence>
<accession>A0ABU4KK58</accession>
<keyword evidence="2" id="KW-1185">Reference proteome</keyword>
<gene>
    <name evidence="1" type="ORF">R2363_36605</name>
</gene>
<protein>
    <recommendedName>
        <fullName evidence="3">Luciferase-like domain-containing protein</fullName>
    </recommendedName>
</protein>
<name>A0ABU4KK58_9ACTN</name>
<evidence type="ECO:0008006" key="3">
    <source>
        <dbReference type="Google" id="ProtNLM"/>
    </source>
</evidence>
<proteinExistence type="predicted"/>
<dbReference type="Proteomes" id="UP001278571">
    <property type="component" value="Unassembled WGS sequence"/>
</dbReference>
<dbReference type="RefSeq" id="WP_319013828.1">
    <property type="nucleotide sequence ID" value="NZ_JAWJZF010000531.1"/>
</dbReference>
<organism evidence="1 2">
    <name type="scientific">Streptomyces roseolus</name>
    <dbReference type="NCBI Taxonomy" id="67358"/>
    <lineage>
        <taxon>Bacteria</taxon>
        <taxon>Bacillati</taxon>
        <taxon>Actinomycetota</taxon>
        <taxon>Actinomycetes</taxon>
        <taxon>Kitasatosporales</taxon>
        <taxon>Streptomycetaceae</taxon>
        <taxon>Streptomyces</taxon>
    </lineage>
</organism>
<evidence type="ECO:0000313" key="1">
    <source>
        <dbReference type="EMBL" id="MDX2297685.1"/>
    </source>
</evidence>
<reference evidence="1 2" key="1">
    <citation type="submission" date="2023-10" db="EMBL/GenBank/DDBJ databases">
        <authorList>
            <person name="Wang X.X."/>
        </authorList>
    </citation>
    <scope>NUCLEOTIDE SEQUENCE [LARGE SCALE GENOMIC DNA]</scope>
    <source>
        <strain evidence="1 2">NBRC 12816</strain>
    </source>
</reference>
<sequence>MAEAANRPACLGCVWDAQTSVEFSIALRRRRWAATGLMMISTPFVESRDALIAVGSKVSSSGGIRLR</sequence>